<feature type="transmembrane region" description="Helical" evidence="12">
    <location>
        <begin position="288"/>
        <end position="308"/>
    </location>
</feature>
<dbReference type="Pfam" id="PF01435">
    <property type="entry name" value="Peptidase_M48"/>
    <property type="match status" value="1"/>
</dbReference>
<dbReference type="InterPro" id="IPR050083">
    <property type="entry name" value="HtpX_protease"/>
</dbReference>
<comment type="similarity">
    <text evidence="10">Belongs to the peptidase M48 family.</text>
</comment>
<dbReference type="Proteomes" id="UP001183246">
    <property type="component" value="Unassembled WGS sequence"/>
</dbReference>
<evidence type="ECO:0000256" key="1">
    <source>
        <dbReference type="ARBA" id="ARBA00022475"/>
    </source>
</evidence>
<evidence type="ECO:0000256" key="11">
    <source>
        <dbReference type="SAM" id="MobiDB-lite"/>
    </source>
</evidence>
<sequence length="393" mass="42495">MPDQQRDDGMPPRYPGTDVPPAYPQQPHTPAAAPPAYPGDVPAAPSAPPAPPPPSYPGERPPALSAPPPAPPVPPRPPAAPPPTRVFDPARDLALHDGRHVISGIQRGTDSTAITQLLALLPHFVCSLAIVGALTAALFGGASGTVATIAWVLSGALVFHRPTERLMARRLFRLRPPTDQEFSYLAPIWVEIAKRARVDHTVYELWIEESDEINAVAAAGHIVGLTKRSFTELPPGQLAGVLAHELGHHTGGHSWARLMGQWYALPTRVTWAVLREITRAVLLVSRKLFCMGGVFVITVIGFTVIAAVLSMPLIFVPMLLSPYVLAAVDRAAELRADRKAAELGFALTLIEVLRQSDLVEADRRGRTAEKLLSTHPSSETRIRRLQEYVRQAG</sequence>
<reference evidence="15" key="1">
    <citation type="submission" date="2023-07" db="EMBL/GenBank/DDBJ databases">
        <title>30 novel species of actinomycetes from the DSMZ collection.</title>
        <authorList>
            <person name="Nouioui I."/>
        </authorList>
    </citation>
    <scope>NUCLEOTIDE SEQUENCE [LARGE SCALE GENOMIC DNA]</scope>
    <source>
        <strain evidence="15">DSM 44938</strain>
    </source>
</reference>
<evidence type="ECO:0000256" key="2">
    <source>
        <dbReference type="ARBA" id="ARBA00022670"/>
    </source>
</evidence>
<keyword evidence="5 10" id="KW-0378">Hydrolase</keyword>
<keyword evidence="4" id="KW-0479">Metal-binding</keyword>
<evidence type="ECO:0000256" key="4">
    <source>
        <dbReference type="ARBA" id="ARBA00022723"/>
    </source>
</evidence>
<keyword evidence="2 10" id="KW-0645">Protease</keyword>
<gene>
    <name evidence="14" type="ORF">RM590_05120</name>
</gene>
<dbReference type="RefSeq" id="WP_311703148.1">
    <property type="nucleotide sequence ID" value="NZ_JAVREL010000002.1"/>
</dbReference>
<dbReference type="PANTHER" id="PTHR43221">
    <property type="entry name" value="PROTEASE HTPX"/>
    <property type="match status" value="1"/>
</dbReference>
<dbReference type="EMBL" id="JAVREL010000002">
    <property type="protein sequence ID" value="MDT0342016.1"/>
    <property type="molecule type" value="Genomic_DNA"/>
</dbReference>
<evidence type="ECO:0000256" key="8">
    <source>
        <dbReference type="ARBA" id="ARBA00023049"/>
    </source>
</evidence>
<evidence type="ECO:0000256" key="12">
    <source>
        <dbReference type="SAM" id="Phobius"/>
    </source>
</evidence>
<evidence type="ECO:0000256" key="6">
    <source>
        <dbReference type="ARBA" id="ARBA00022833"/>
    </source>
</evidence>
<evidence type="ECO:0000259" key="13">
    <source>
        <dbReference type="Pfam" id="PF01435"/>
    </source>
</evidence>
<evidence type="ECO:0000256" key="5">
    <source>
        <dbReference type="ARBA" id="ARBA00022801"/>
    </source>
</evidence>
<dbReference type="GO" id="GO:0008237">
    <property type="term" value="F:metallopeptidase activity"/>
    <property type="evidence" value="ECO:0007669"/>
    <property type="project" value="UniProtKB-KW"/>
</dbReference>
<comment type="cofactor">
    <cofactor evidence="10">
        <name>Zn(2+)</name>
        <dbReference type="ChEBI" id="CHEBI:29105"/>
    </cofactor>
    <text evidence="10">Binds 1 zinc ion per subunit.</text>
</comment>
<accession>A0ABU2MKL1</accession>
<feature type="compositionally biased region" description="Pro residues" evidence="11">
    <location>
        <begin position="45"/>
        <end position="84"/>
    </location>
</feature>
<organism evidence="14 15">
    <name type="scientific">Streptomyces litchfieldiae</name>
    <dbReference type="NCBI Taxonomy" id="3075543"/>
    <lineage>
        <taxon>Bacteria</taxon>
        <taxon>Bacillati</taxon>
        <taxon>Actinomycetota</taxon>
        <taxon>Actinomycetes</taxon>
        <taxon>Kitasatosporales</taxon>
        <taxon>Streptomycetaceae</taxon>
        <taxon>Streptomyces</taxon>
    </lineage>
</organism>
<proteinExistence type="inferred from homology"/>
<dbReference type="Gene3D" id="3.30.2010.10">
    <property type="entry name" value="Metalloproteases ('zincins'), catalytic domain"/>
    <property type="match status" value="1"/>
</dbReference>
<evidence type="ECO:0000256" key="9">
    <source>
        <dbReference type="ARBA" id="ARBA00023136"/>
    </source>
</evidence>
<dbReference type="PANTHER" id="PTHR43221:SF2">
    <property type="entry name" value="PROTEASE HTPX HOMOLOG"/>
    <property type="match status" value="1"/>
</dbReference>
<evidence type="ECO:0000256" key="10">
    <source>
        <dbReference type="RuleBase" id="RU003983"/>
    </source>
</evidence>
<feature type="domain" description="Peptidase M48" evidence="13">
    <location>
        <begin position="181"/>
        <end position="388"/>
    </location>
</feature>
<evidence type="ECO:0000313" key="14">
    <source>
        <dbReference type="EMBL" id="MDT0342016.1"/>
    </source>
</evidence>
<evidence type="ECO:0000256" key="3">
    <source>
        <dbReference type="ARBA" id="ARBA00022692"/>
    </source>
</evidence>
<feature type="transmembrane region" description="Helical" evidence="12">
    <location>
        <begin position="145"/>
        <end position="163"/>
    </location>
</feature>
<dbReference type="InterPro" id="IPR001915">
    <property type="entry name" value="Peptidase_M48"/>
</dbReference>
<protein>
    <submittedName>
        <fullName evidence="14">M48 family metalloprotease</fullName>
        <ecNumber evidence="14">3.4.24.-</ecNumber>
    </submittedName>
</protein>
<keyword evidence="9 12" id="KW-0472">Membrane</keyword>
<evidence type="ECO:0000313" key="15">
    <source>
        <dbReference type="Proteomes" id="UP001183246"/>
    </source>
</evidence>
<evidence type="ECO:0000256" key="7">
    <source>
        <dbReference type="ARBA" id="ARBA00022989"/>
    </source>
</evidence>
<comment type="caution">
    <text evidence="14">The sequence shown here is derived from an EMBL/GenBank/DDBJ whole genome shotgun (WGS) entry which is preliminary data.</text>
</comment>
<name>A0ABU2MKL1_9ACTN</name>
<keyword evidence="1" id="KW-1003">Cell membrane</keyword>
<keyword evidence="15" id="KW-1185">Reference proteome</keyword>
<keyword evidence="6 10" id="KW-0862">Zinc</keyword>
<keyword evidence="8 10" id="KW-0482">Metalloprotease</keyword>
<dbReference type="EC" id="3.4.24.-" evidence="14"/>
<feature type="transmembrane region" description="Helical" evidence="12">
    <location>
        <begin position="117"/>
        <end position="139"/>
    </location>
</feature>
<keyword evidence="3 12" id="KW-0812">Transmembrane</keyword>
<feature type="region of interest" description="Disordered" evidence="11">
    <location>
        <begin position="1"/>
        <end position="89"/>
    </location>
</feature>
<keyword evidence="7 12" id="KW-1133">Transmembrane helix</keyword>
<feature type="compositionally biased region" description="Basic and acidic residues" evidence="11">
    <location>
        <begin position="1"/>
        <end position="10"/>
    </location>
</feature>